<evidence type="ECO:0000256" key="10">
    <source>
        <dbReference type="ARBA" id="ARBA00022958"/>
    </source>
</evidence>
<keyword evidence="9" id="KW-0809">Transit peptide</keyword>
<evidence type="ECO:0000256" key="17">
    <source>
        <dbReference type="ARBA" id="ARBA00042968"/>
    </source>
</evidence>
<keyword evidence="6" id="KW-0547">Nucleotide-binding</keyword>
<evidence type="ECO:0000259" key="20">
    <source>
        <dbReference type="PROSITE" id="PS50893"/>
    </source>
</evidence>
<keyword evidence="8 23" id="KW-0067">ATP-binding</keyword>
<keyword evidence="12" id="KW-0406">Ion transport</keyword>
<feature type="domain" description="ABC transporter" evidence="20">
    <location>
        <begin position="463"/>
        <end position="700"/>
    </location>
</feature>
<evidence type="ECO:0000256" key="13">
    <source>
        <dbReference type="ARBA" id="ARBA00023128"/>
    </source>
</evidence>
<dbReference type="GO" id="GO:0016887">
    <property type="term" value="F:ATP hydrolysis activity"/>
    <property type="evidence" value="ECO:0007669"/>
    <property type="project" value="InterPro"/>
</dbReference>
<dbReference type="GO" id="GO:0006813">
    <property type="term" value="P:potassium ion transport"/>
    <property type="evidence" value="ECO:0007669"/>
    <property type="project" value="UniProtKB-KW"/>
</dbReference>
<evidence type="ECO:0000256" key="9">
    <source>
        <dbReference type="ARBA" id="ARBA00022946"/>
    </source>
</evidence>
<organism evidence="22 23">
    <name type="scientific">Drosophila kikkawai</name>
    <name type="common">Fruit fly</name>
    <dbReference type="NCBI Taxonomy" id="30033"/>
    <lineage>
        <taxon>Eukaryota</taxon>
        <taxon>Metazoa</taxon>
        <taxon>Ecdysozoa</taxon>
        <taxon>Arthropoda</taxon>
        <taxon>Hexapoda</taxon>
        <taxon>Insecta</taxon>
        <taxon>Pterygota</taxon>
        <taxon>Neoptera</taxon>
        <taxon>Endopterygota</taxon>
        <taxon>Diptera</taxon>
        <taxon>Brachycera</taxon>
        <taxon>Muscomorpha</taxon>
        <taxon>Ephydroidea</taxon>
        <taxon>Drosophilidae</taxon>
        <taxon>Drosophila</taxon>
        <taxon>Sophophora</taxon>
    </lineage>
</organism>
<keyword evidence="22" id="KW-1185">Reference proteome</keyword>
<evidence type="ECO:0000313" key="23">
    <source>
        <dbReference type="RefSeq" id="XP_017024317.1"/>
    </source>
</evidence>
<dbReference type="CDD" id="cd03249">
    <property type="entry name" value="ABC_MTABC3_MDL1_MDL2"/>
    <property type="match status" value="1"/>
</dbReference>
<feature type="transmembrane region" description="Helical" evidence="19">
    <location>
        <begin position="285"/>
        <end position="304"/>
    </location>
</feature>
<dbReference type="InterPro" id="IPR039421">
    <property type="entry name" value="Type_1_exporter"/>
</dbReference>
<dbReference type="RefSeq" id="XP_017024317.1">
    <property type="nucleotide sequence ID" value="XM_017168828.3"/>
</dbReference>
<protein>
    <recommendedName>
        <fullName evidence="15">Mitochondrial potassium channel ATP-binding subunit</fullName>
    </recommendedName>
    <alternativeName>
        <fullName evidence="17">ATP-binding cassette sub-family B member 8, mitochondrial</fullName>
    </alternativeName>
    <alternativeName>
        <fullName evidence="16">Mitochondrial sulfonylurea-receptor</fullName>
    </alternativeName>
</protein>
<dbReference type="OMA" id="MTWLGER"/>
<evidence type="ECO:0000256" key="4">
    <source>
        <dbReference type="ARBA" id="ARBA00022538"/>
    </source>
</evidence>
<dbReference type="SMART" id="SM00382">
    <property type="entry name" value="AAA"/>
    <property type="match status" value="1"/>
</dbReference>
<dbReference type="PROSITE" id="PS00211">
    <property type="entry name" value="ABC_TRANSPORTER_1"/>
    <property type="match status" value="1"/>
</dbReference>
<evidence type="ECO:0000256" key="15">
    <source>
        <dbReference type="ARBA" id="ARBA00040439"/>
    </source>
</evidence>
<dbReference type="InterPro" id="IPR027417">
    <property type="entry name" value="P-loop_NTPase"/>
</dbReference>
<dbReference type="Proteomes" id="UP001652661">
    <property type="component" value="Chromosome X"/>
</dbReference>
<feature type="compositionally biased region" description="Low complexity" evidence="18">
    <location>
        <begin position="717"/>
        <end position="726"/>
    </location>
</feature>
<dbReference type="GO" id="GO:0090374">
    <property type="term" value="P:oligopeptide export from mitochondrion"/>
    <property type="evidence" value="ECO:0007669"/>
    <property type="project" value="TreeGrafter"/>
</dbReference>
<dbReference type="SUPFAM" id="SSF52540">
    <property type="entry name" value="P-loop containing nucleoside triphosphate hydrolases"/>
    <property type="match status" value="1"/>
</dbReference>
<proteinExistence type="inferred from homology"/>
<dbReference type="AlphaFoldDB" id="A0A6P4I5Z6"/>
<dbReference type="InterPro" id="IPR003593">
    <property type="entry name" value="AAA+_ATPase"/>
</dbReference>
<evidence type="ECO:0000256" key="11">
    <source>
        <dbReference type="ARBA" id="ARBA00022989"/>
    </source>
</evidence>
<keyword evidence="14 19" id="KW-0472">Membrane</keyword>
<dbReference type="GO" id="GO:0005743">
    <property type="term" value="C:mitochondrial inner membrane"/>
    <property type="evidence" value="ECO:0007669"/>
    <property type="project" value="UniProtKB-SubCell"/>
</dbReference>
<evidence type="ECO:0000313" key="22">
    <source>
        <dbReference type="Proteomes" id="UP001652661"/>
    </source>
</evidence>
<dbReference type="PANTHER" id="PTHR43394:SF17">
    <property type="entry name" value="MITOCHONDRIAL POTASSIUM CHANNEL ATP-BINDING SUBUNIT"/>
    <property type="match status" value="1"/>
</dbReference>
<keyword evidence="5 19" id="KW-0812">Transmembrane</keyword>
<evidence type="ECO:0000256" key="3">
    <source>
        <dbReference type="ARBA" id="ARBA00022448"/>
    </source>
</evidence>
<evidence type="ECO:0000256" key="2">
    <source>
        <dbReference type="ARBA" id="ARBA00007577"/>
    </source>
</evidence>
<feature type="domain" description="ABC transmembrane type-1" evidence="21">
    <location>
        <begin position="135"/>
        <end position="428"/>
    </location>
</feature>
<keyword evidence="10" id="KW-0630">Potassium</keyword>
<keyword evidence="23" id="KW-0407">Ion channel</keyword>
<dbReference type="GeneID" id="108076104"/>
<feature type="region of interest" description="Disordered" evidence="18">
    <location>
        <begin position="717"/>
        <end position="749"/>
    </location>
</feature>
<dbReference type="PROSITE" id="PS50893">
    <property type="entry name" value="ABC_TRANSPORTER_2"/>
    <property type="match status" value="1"/>
</dbReference>
<evidence type="ECO:0000256" key="18">
    <source>
        <dbReference type="SAM" id="MobiDB-lite"/>
    </source>
</evidence>
<evidence type="ECO:0000259" key="21">
    <source>
        <dbReference type="PROSITE" id="PS50929"/>
    </source>
</evidence>
<dbReference type="InterPro" id="IPR011527">
    <property type="entry name" value="ABC1_TM_dom"/>
</dbReference>
<evidence type="ECO:0000256" key="8">
    <source>
        <dbReference type="ARBA" id="ARBA00022840"/>
    </source>
</evidence>
<dbReference type="Pfam" id="PF00664">
    <property type="entry name" value="ABC_membrane"/>
    <property type="match status" value="1"/>
</dbReference>
<gene>
    <name evidence="23" type="primary">LOC108076104</name>
</gene>
<evidence type="ECO:0000256" key="5">
    <source>
        <dbReference type="ARBA" id="ARBA00022692"/>
    </source>
</evidence>
<keyword evidence="11 19" id="KW-1133">Transmembrane helix</keyword>
<dbReference type="GO" id="GO:0005524">
    <property type="term" value="F:ATP binding"/>
    <property type="evidence" value="ECO:0007669"/>
    <property type="project" value="UniProtKB-KW"/>
</dbReference>
<dbReference type="OrthoDB" id="6500128at2759"/>
<dbReference type="Pfam" id="PF00005">
    <property type="entry name" value="ABC_tran"/>
    <property type="match status" value="1"/>
</dbReference>
<dbReference type="InterPro" id="IPR036640">
    <property type="entry name" value="ABC1_TM_sf"/>
</dbReference>
<evidence type="ECO:0000256" key="6">
    <source>
        <dbReference type="ARBA" id="ARBA00022741"/>
    </source>
</evidence>
<dbReference type="SUPFAM" id="SSF90123">
    <property type="entry name" value="ABC transporter transmembrane region"/>
    <property type="match status" value="1"/>
</dbReference>
<evidence type="ECO:0000256" key="1">
    <source>
        <dbReference type="ARBA" id="ARBA00004448"/>
    </source>
</evidence>
<reference evidence="23" key="1">
    <citation type="submission" date="2025-08" db="UniProtKB">
        <authorList>
            <consortium name="RefSeq"/>
        </authorList>
    </citation>
    <scope>IDENTIFICATION</scope>
    <source>
        <strain evidence="23">14028-0561.14</strain>
        <tissue evidence="23">Whole fly</tissue>
    </source>
</reference>
<comment type="similarity">
    <text evidence="2">Belongs to the ABC transporter superfamily. ABCB family. Multidrug resistance exporter (TC 3.A.1.201) subfamily.</text>
</comment>
<dbReference type="InterPro" id="IPR017871">
    <property type="entry name" value="ABC_transporter-like_CS"/>
</dbReference>
<dbReference type="CDD" id="cd18574">
    <property type="entry name" value="ABC_6TM_ABCB8_like"/>
    <property type="match status" value="1"/>
</dbReference>
<keyword evidence="13" id="KW-0496">Mitochondrion</keyword>
<evidence type="ECO:0000256" key="19">
    <source>
        <dbReference type="SAM" id="Phobius"/>
    </source>
</evidence>
<dbReference type="Gene3D" id="3.40.50.300">
    <property type="entry name" value="P-loop containing nucleotide triphosphate hydrolases"/>
    <property type="match status" value="1"/>
</dbReference>
<dbReference type="InterPro" id="IPR003439">
    <property type="entry name" value="ABC_transporter-like_ATP-bd"/>
</dbReference>
<evidence type="ECO:0000256" key="16">
    <source>
        <dbReference type="ARBA" id="ARBA00041416"/>
    </source>
</evidence>
<evidence type="ECO:0000256" key="7">
    <source>
        <dbReference type="ARBA" id="ARBA00022792"/>
    </source>
</evidence>
<sequence>MLRLLVSNCGRSSDLFSRHLLQPTQQPLPRLQNAARLMRQHLRGTNAKAGATSTTPAGIPATRLLHTTRLLLWGGGSLTLGLGARSWWAGRGHIVHCEGSRLAVRKEPLEEDQDKEKFDWLRLWSYLEPHLWELIGAVCAALIVAYINIRIPNLLGDLVNTLARYANTYVTDPINNSFVKDVSKPASNLLSLYMLQSGFTFMYIYLLSRVGEQMAAKMRQDLFKQIVVQDIAFFDDNRTGELVNRLTADVQDFKTSFKQFVAQGLRSAAQLIGGSISLFMISPHMAAIALASVPCVVMFMSYLGRKLRSLSKSSQAQAERATGVCEEALANIRTVRSSACEYREMQLFETETNEAAKLAQELGYGIAIFQGLTNFFLNTLVLSTLFMGGHLMSTESLSPGALMAFLVASQGVQRSLAQGSILLGTMIRGMTAGSRVFEFLSLQPQVELLRGYVIPQERLHGEIRFENVSFAYPMRPDHVVLKDFSLTLRPGQTVALVGASGSGKSTIASLVERFYEPTAGNIKLDGYKLSDISPYWLRANVLGFIEQQPVLFGTSILENIRYGKPDSSEDDVFAASRLSQSHDFVTALPEGYATHVGERGTQLSGGQRQRIAIARALLKNPRILILDEATSALDATSEAEVQRALDTAVQNRTTLVIAHRLSTIRNADLIVVLDQGRVVETGKHDELMVKRGLYFELVRQQERREILEQVDAVEEAVAVKEQQQSAPGEAPATVGGSSSSSGRTNTAQG</sequence>
<evidence type="ECO:0000256" key="14">
    <source>
        <dbReference type="ARBA" id="ARBA00023136"/>
    </source>
</evidence>
<evidence type="ECO:0000256" key="12">
    <source>
        <dbReference type="ARBA" id="ARBA00023065"/>
    </source>
</evidence>
<dbReference type="GO" id="GO:0015421">
    <property type="term" value="F:ABC-type oligopeptide transporter activity"/>
    <property type="evidence" value="ECO:0007669"/>
    <property type="project" value="TreeGrafter"/>
</dbReference>
<comment type="subcellular location">
    <subcellularLocation>
        <location evidence="1">Mitochondrion inner membrane</location>
        <topology evidence="1">Multi-pass membrane protein</topology>
    </subcellularLocation>
</comment>
<dbReference type="PROSITE" id="PS50929">
    <property type="entry name" value="ABC_TM1F"/>
    <property type="match status" value="1"/>
</dbReference>
<dbReference type="FunFam" id="3.40.50.300:FF:000403">
    <property type="entry name" value="ATP-binding cassette sub-family B member 8, mitochondrial"/>
    <property type="match status" value="1"/>
</dbReference>
<keyword evidence="7" id="KW-0999">Mitochondrion inner membrane</keyword>
<keyword evidence="4" id="KW-0633">Potassium transport</keyword>
<accession>A0A6P4I5Z6</accession>
<dbReference type="FunFam" id="1.20.1560.10:FF:000195">
    <property type="entry name" value="AGAP006273-PA-like protein"/>
    <property type="match status" value="1"/>
</dbReference>
<keyword evidence="3" id="KW-0813">Transport</keyword>
<dbReference type="Gene3D" id="1.20.1560.10">
    <property type="entry name" value="ABC transporter type 1, transmembrane domain"/>
    <property type="match status" value="1"/>
</dbReference>
<dbReference type="PANTHER" id="PTHR43394">
    <property type="entry name" value="ATP-DEPENDENT PERMEASE MDL1, MITOCHONDRIAL"/>
    <property type="match status" value="1"/>
</dbReference>
<name>A0A6P4I5Z6_DROKI</name>